<evidence type="ECO:0000313" key="2">
    <source>
        <dbReference type="Proteomes" id="UP000308917"/>
    </source>
</evidence>
<sequence length="262" mass="28903">MTNLPAHQAGLTTEEDIASYLISNPEFFERFAEVLGTVQLASPHGGKTVSLHERQTSMLREKIKGLEATIVEMMGYGSENMQIIEKAHAWTQAMLKERDPQQLPTVLTAQLQVLFDVPNVYLRLWDLDAVFTQLPEVQMVSAESKGHIAALAAPYCGPRGSVEGLKSLAGDGANLADVQSIAILPLRAGAIDENRITFGYLLLTSPDSHRFKHEMGTDLLVRLATLASASMQRLLPSETIVWLKEQERLSRQQDGQAELPLD</sequence>
<dbReference type="AlphaFoldDB" id="A0A4S8FC29"/>
<dbReference type="Pfam" id="PF04340">
    <property type="entry name" value="DUF484"/>
    <property type="match status" value="1"/>
</dbReference>
<dbReference type="EMBL" id="STFG01000003">
    <property type="protein sequence ID" value="THU04094.1"/>
    <property type="molecule type" value="Genomic_DNA"/>
</dbReference>
<protein>
    <submittedName>
        <fullName evidence="1">DUF484 family protein</fullName>
    </submittedName>
</protein>
<dbReference type="OrthoDB" id="8525200at2"/>
<proteinExistence type="predicted"/>
<dbReference type="PANTHER" id="PTHR38765">
    <property type="entry name" value="DUF484 DOMAIN-CONTAINING PROTEIN"/>
    <property type="match status" value="1"/>
</dbReference>
<comment type="caution">
    <text evidence="1">The sequence shown here is derived from an EMBL/GenBank/DDBJ whole genome shotgun (WGS) entry which is preliminary data.</text>
</comment>
<dbReference type="InterPro" id="IPR007435">
    <property type="entry name" value="DUF484"/>
</dbReference>
<dbReference type="InterPro" id="IPR029016">
    <property type="entry name" value="GAF-like_dom_sf"/>
</dbReference>
<name>A0A4S8FC29_9BURK</name>
<dbReference type="PANTHER" id="PTHR38765:SF1">
    <property type="entry name" value="DUF484 DOMAIN-CONTAINING PROTEIN"/>
    <property type="match status" value="1"/>
</dbReference>
<accession>A0A4S8FC29</accession>
<gene>
    <name evidence="1" type="ORF">E9531_05045</name>
</gene>
<dbReference type="Proteomes" id="UP000308917">
    <property type="component" value="Unassembled WGS sequence"/>
</dbReference>
<reference evidence="1 2" key="1">
    <citation type="journal article" date="2015" name="Antonie Van Leeuwenhoek">
        <title>Lampropedia puyangensis sp. nov., isolated from symptomatic bark of Populus ? euramericana canker and emended description of Lampropedia hyalina (Ehrenberg 1832) Lee et al. 2004.</title>
        <authorList>
            <person name="Li Y."/>
            <person name="Wang T."/>
            <person name="Piao C.G."/>
            <person name="Wang L.F."/>
            <person name="Tian G.Z."/>
            <person name="Zhu T.H."/>
            <person name="Guo M.W."/>
        </authorList>
    </citation>
    <scope>NUCLEOTIDE SEQUENCE [LARGE SCALE GENOMIC DNA]</scope>
    <source>
        <strain evidence="1 2">2-bin</strain>
    </source>
</reference>
<evidence type="ECO:0000313" key="1">
    <source>
        <dbReference type="EMBL" id="THU04094.1"/>
    </source>
</evidence>
<dbReference type="Gene3D" id="3.30.450.40">
    <property type="match status" value="1"/>
</dbReference>
<keyword evidence="2" id="KW-1185">Reference proteome</keyword>
<organism evidence="1 2">
    <name type="scientific">Lampropedia puyangensis</name>
    <dbReference type="NCBI Taxonomy" id="1330072"/>
    <lineage>
        <taxon>Bacteria</taxon>
        <taxon>Pseudomonadati</taxon>
        <taxon>Pseudomonadota</taxon>
        <taxon>Betaproteobacteria</taxon>
        <taxon>Burkholderiales</taxon>
        <taxon>Comamonadaceae</taxon>
        <taxon>Lampropedia</taxon>
    </lineage>
</organism>
<dbReference type="RefSeq" id="WP_136572659.1">
    <property type="nucleotide sequence ID" value="NZ_STFG01000003.1"/>
</dbReference>